<evidence type="ECO:0000256" key="2">
    <source>
        <dbReference type="ARBA" id="ARBA00009984"/>
    </source>
</evidence>
<evidence type="ECO:0000256" key="1">
    <source>
        <dbReference type="ARBA" id="ARBA00004377"/>
    </source>
</evidence>
<proteinExistence type="inferred from homology"/>
<feature type="region of interest" description="Disordered" evidence="12">
    <location>
        <begin position="131"/>
        <end position="158"/>
    </location>
</feature>
<dbReference type="EMBL" id="CP029185">
    <property type="protein sequence ID" value="AWH88371.1"/>
    <property type="molecule type" value="Genomic_DNA"/>
</dbReference>
<keyword evidence="6" id="KW-0488">Methylation</keyword>
<dbReference type="PRINTS" id="PR00813">
    <property type="entry name" value="BCTERIALGSPG"/>
</dbReference>
<organism evidence="15 16">
    <name type="scientific">Limnobaculum parvum</name>
    <dbReference type="NCBI Taxonomy" id="2172103"/>
    <lineage>
        <taxon>Bacteria</taxon>
        <taxon>Pseudomonadati</taxon>
        <taxon>Pseudomonadota</taxon>
        <taxon>Gammaproteobacteria</taxon>
        <taxon>Enterobacterales</taxon>
        <taxon>Budviciaceae</taxon>
        <taxon>Limnobaculum</taxon>
    </lineage>
</organism>
<keyword evidence="8 13" id="KW-0812">Transmembrane</keyword>
<dbReference type="Proteomes" id="UP000244908">
    <property type="component" value="Chromosome"/>
</dbReference>
<dbReference type="NCBIfam" id="TIGR02532">
    <property type="entry name" value="IV_pilin_GFxxxE"/>
    <property type="match status" value="1"/>
</dbReference>
<gene>
    <name evidence="15" type="primary">gspG</name>
    <name evidence="15" type="ORF">HYN51_07285</name>
</gene>
<dbReference type="SUPFAM" id="SSF54523">
    <property type="entry name" value="Pili subunits"/>
    <property type="match status" value="1"/>
</dbReference>
<evidence type="ECO:0000256" key="7">
    <source>
        <dbReference type="ARBA" id="ARBA00022519"/>
    </source>
</evidence>
<dbReference type="NCBIfam" id="TIGR01710">
    <property type="entry name" value="typeII_sec_gspG"/>
    <property type="match status" value="1"/>
</dbReference>
<evidence type="ECO:0000313" key="15">
    <source>
        <dbReference type="EMBL" id="AWH88371.1"/>
    </source>
</evidence>
<dbReference type="GO" id="GO:0005886">
    <property type="term" value="C:plasma membrane"/>
    <property type="evidence" value="ECO:0007669"/>
    <property type="project" value="UniProtKB-SubCell"/>
</dbReference>
<keyword evidence="16" id="KW-1185">Reference proteome</keyword>
<evidence type="ECO:0000256" key="9">
    <source>
        <dbReference type="ARBA" id="ARBA00022989"/>
    </source>
</evidence>
<evidence type="ECO:0000256" key="11">
    <source>
        <dbReference type="ARBA" id="ARBA00045631"/>
    </source>
</evidence>
<dbReference type="Pfam" id="PF08334">
    <property type="entry name" value="T2SSG"/>
    <property type="match status" value="1"/>
</dbReference>
<evidence type="ECO:0000256" key="12">
    <source>
        <dbReference type="SAM" id="MobiDB-lite"/>
    </source>
</evidence>
<comment type="function">
    <text evidence="11">Core component of the type II secretion system required for the energy-dependent secretion of extracellular factors such as proteases and toxins from the periplasm. Pseudopilin (pilin-like) protein that polymerizes to form the pseudopilus. Further polymerization triggers pseudopilus growth.</text>
</comment>
<dbReference type="InterPro" id="IPR013545">
    <property type="entry name" value="T2SS_protein-GspG_C"/>
</dbReference>
<protein>
    <recommendedName>
        <fullName evidence="4">Type II secretion system core protein G</fullName>
    </recommendedName>
</protein>
<dbReference type="Gene3D" id="3.30.700.10">
    <property type="entry name" value="Glycoprotein, Type 4 Pilin"/>
    <property type="match status" value="1"/>
</dbReference>
<feature type="transmembrane region" description="Helical" evidence="13">
    <location>
        <begin position="22"/>
        <end position="41"/>
    </location>
</feature>
<evidence type="ECO:0000256" key="3">
    <source>
        <dbReference type="ARBA" id="ARBA00011180"/>
    </source>
</evidence>
<dbReference type="AlphaFoldDB" id="A0A2Y9TXV1"/>
<dbReference type="GO" id="GO:0015627">
    <property type="term" value="C:type II protein secretion system complex"/>
    <property type="evidence" value="ECO:0007669"/>
    <property type="project" value="InterPro"/>
</dbReference>
<dbReference type="RefSeq" id="WP_108900444.1">
    <property type="nucleotide sequence ID" value="NZ_CP029185.2"/>
</dbReference>
<feature type="domain" description="Type II secretion system protein GspG C-terminal" evidence="14">
    <location>
        <begin position="39"/>
        <end position="145"/>
    </location>
</feature>
<dbReference type="PANTHER" id="PTHR30093">
    <property type="entry name" value="GENERAL SECRETION PATHWAY PROTEIN G"/>
    <property type="match status" value="1"/>
</dbReference>
<dbReference type="KEGG" id="lpv:HYN51_07285"/>
<name>A0A2Y9TXV1_9GAMM</name>
<evidence type="ECO:0000256" key="8">
    <source>
        <dbReference type="ARBA" id="ARBA00022692"/>
    </source>
</evidence>
<dbReference type="InterPro" id="IPR010054">
    <property type="entry name" value="Type2_sec_GspG"/>
</dbReference>
<comment type="subunit">
    <text evidence="3">Type II secretion system is composed of four main components: the outer membrane complex, the inner membrane complex, the cytoplasmic secretion ATPase and the periplasm-spanning pseudopilus. Forms homomultimers.</text>
</comment>
<evidence type="ECO:0000256" key="10">
    <source>
        <dbReference type="ARBA" id="ARBA00023136"/>
    </source>
</evidence>
<keyword evidence="9 13" id="KW-1133">Transmembrane helix</keyword>
<evidence type="ECO:0000259" key="14">
    <source>
        <dbReference type="Pfam" id="PF08334"/>
    </source>
</evidence>
<accession>A0A2Y9TXV1</accession>
<dbReference type="InterPro" id="IPR000983">
    <property type="entry name" value="Bac_GSPG_pilin"/>
</dbReference>
<sequence>MKNQIVNKNSARSQSGFTLMEIMVVIVILGVLASLVIPNLMGNKERADRQKAVSDIVALENTLDMYKLDNGRYPTTDQGLKALVTKPELQPVPKNYRSDGYIRRLPTDPWNNDYLIVSPGEHGAIDVFSVGPDGEANTADDVSNWDIDKKTEAEPGQK</sequence>
<evidence type="ECO:0000256" key="4">
    <source>
        <dbReference type="ARBA" id="ARBA00020042"/>
    </source>
</evidence>
<evidence type="ECO:0000313" key="16">
    <source>
        <dbReference type="Proteomes" id="UP000244908"/>
    </source>
</evidence>
<keyword evidence="7" id="KW-0997">Cell inner membrane</keyword>
<dbReference type="InterPro" id="IPR012902">
    <property type="entry name" value="N_methyl_site"/>
</dbReference>
<keyword evidence="5" id="KW-1003">Cell membrane</keyword>
<dbReference type="GO" id="GO:0015628">
    <property type="term" value="P:protein secretion by the type II secretion system"/>
    <property type="evidence" value="ECO:0007669"/>
    <property type="project" value="InterPro"/>
</dbReference>
<dbReference type="OrthoDB" id="9795612at2"/>
<reference evidence="15 16" key="1">
    <citation type="journal article" date="2019" name="Int. J. Syst. Evol. Microbiol.">
        <title>Limnobaculum parvum gen. nov., sp. nov., isolated from a freshwater lake.</title>
        <authorList>
            <person name="Baek C."/>
            <person name="Shin S.K."/>
            <person name="Yi H."/>
        </authorList>
    </citation>
    <scope>NUCLEOTIDE SEQUENCE [LARGE SCALE GENOMIC DNA]</scope>
    <source>
        <strain evidence="15 16">HYN0051</strain>
    </source>
</reference>
<comment type="similarity">
    <text evidence="2">Belongs to the GSP G family.</text>
</comment>
<dbReference type="InterPro" id="IPR045584">
    <property type="entry name" value="Pilin-like"/>
</dbReference>
<dbReference type="PANTHER" id="PTHR30093:SF44">
    <property type="entry name" value="TYPE II SECRETION SYSTEM CORE PROTEIN G"/>
    <property type="match status" value="1"/>
</dbReference>
<dbReference type="Pfam" id="PF07963">
    <property type="entry name" value="N_methyl"/>
    <property type="match status" value="1"/>
</dbReference>
<evidence type="ECO:0000256" key="13">
    <source>
        <dbReference type="SAM" id="Phobius"/>
    </source>
</evidence>
<keyword evidence="10 13" id="KW-0472">Membrane</keyword>
<feature type="compositionally biased region" description="Basic and acidic residues" evidence="12">
    <location>
        <begin position="146"/>
        <end position="158"/>
    </location>
</feature>
<comment type="subcellular location">
    <subcellularLocation>
        <location evidence="1">Cell inner membrane</location>
        <topology evidence="1">Single-pass membrane protein</topology>
    </subcellularLocation>
</comment>
<evidence type="ECO:0000256" key="6">
    <source>
        <dbReference type="ARBA" id="ARBA00022481"/>
    </source>
</evidence>
<evidence type="ECO:0000256" key="5">
    <source>
        <dbReference type="ARBA" id="ARBA00022475"/>
    </source>
</evidence>